<accession>A0ABP1QC81</accession>
<dbReference type="InterPro" id="IPR005135">
    <property type="entry name" value="Endo/exonuclease/phosphatase"/>
</dbReference>
<comment type="caution">
    <text evidence="2">The sequence shown here is derived from an EMBL/GenBank/DDBJ whole genome shotgun (WGS) entry which is preliminary data.</text>
</comment>
<name>A0ABP1QC81_9HEXA</name>
<reference evidence="2 3" key="1">
    <citation type="submission" date="2024-08" db="EMBL/GenBank/DDBJ databases">
        <authorList>
            <person name="Cucini C."/>
            <person name="Frati F."/>
        </authorList>
    </citation>
    <scope>NUCLEOTIDE SEQUENCE [LARGE SCALE GENOMIC DNA]</scope>
</reference>
<dbReference type="InterPro" id="IPR036691">
    <property type="entry name" value="Endo/exonu/phosph_ase_sf"/>
</dbReference>
<dbReference type="Gene3D" id="3.60.10.10">
    <property type="entry name" value="Endonuclease/exonuclease/phosphatase"/>
    <property type="match status" value="1"/>
</dbReference>
<evidence type="ECO:0000313" key="2">
    <source>
        <dbReference type="EMBL" id="CAL8092847.1"/>
    </source>
</evidence>
<evidence type="ECO:0000259" key="1">
    <source>
        <dbReference type="PROSITE" id="PS50878"/>
    </source>
</evidence>
<dbReference type="PANTHER" id="PTHR19446">
    <property type="entry name" value="REVERSE TRANSCRIPTASES"/>
    <property type="match status" value="1"/>
</dbReference>
<protein>
    <recommendedName>
        <fullName evidence="1">Reverse transcriptase domain-containing protein</fullName>
    </recommendedName>
</protein>
<dbReference type="PROSITE" id="PS50878">
    <property type="entry name" value="RT_POL"/>
    <property type="match status" value="1"/>
</dbReference>
<gene>
    <name evidence="2" type="ORF">ODALV1_LOCUS8341</name>
</gene>
<dbReference type="SUPFAM" id="SSF56219">
    <property type="entry name" value="DNase I-like"/>
    <property type="match status" value="1"/>
</dbReference>
<proteinExistence type="predicted"/>
<dbReference type="Proteomes" id="UP001642540">
    <property type="component" value="Unassembled WGS sequence"/>
</dbReference>
<dbReference type="EMBL" id="CAXLJM020000025">
    <property type="protein sequence ID" value="CAL8092847.1"/>
    <property type="molecule type" value="Genomic_DNA"/>
</dbReference>
<dbReference type="Pfam" id="PF00078">
    <property type="entry name" value="RVT_1"/>
    <property type="match status" value="1"/>
</dbReference>
<keyword evidence="3" id="KW-1185">Reference proteome</keyword>
<dbReference type="SUPFAM" id="SSF56672">
    <property type="entry name" value="DNA/RNA polymerases"/>
    <property type="match status" value="1"/>
</dbReference>
<dbReference type="InterPro" id="IPR000477">
    <property type="entry name" value="RT_dom"/>
</dbReference>
<dbReference type="CDD" id="cd01650">
    <property type="entry name" value="RT_nLTR_like"/>
    <property type="match status" value="1"/>
</dbReference>
<evidence type="ECO:0000313" key="3">
    <source>
        <dbReference type="Proteomes" id="UP001642540"/>
    </source>
</evidence>
<feature type="domain" description="Reverse transcriptase" evidence="1">
    <location>
        <begin position="425"/>
        <end position="674"/>
    </location>
</feature>
<sequence>MEQNRKLPNFLNDYESIVSHATRDNQYGRRKGGLMLLYRKAQFSLEQVLEIHNNWILCRLKGLYGQSIVIACVYIPPQPMYNQLVNEFMDSLDLHTGDVCSPLIIGGDFNARLGNKNRIPDELNENTFLLAERKSYDTTINSRGKILRKLFENQGLTILNGRTLSDPNGEFTYTSRIGSSFVDHIWVPLYMNQLIYDFAVEEFSASDHQPISALMHWISDQNSKTNKQKPNYVQKFRWIPEKAAEFKDYLSDLPVPDMKVNKPSDLYQRISSAIKDAADVTDMGYANQFLADYLTKQKSYETTVAGKKKTHYENIRDSLSTSADPKDFWNTISRLRGSERRVCPISKTNWEMFYQSVLPAGQADDTDYFGVAHPTLDAEININEIIAARRKLKLKKSPGLDGIRNEFLKSLPLSWLNVIKDLFNQIQSSENIPEDIIHIEVVMLFKKGDPADPRNYRGISLINTILKLFTSIMLARLEEWAEANELLPESQAGFRKKRGCTDHIFTLEAVRQISWRRMKKRKLHLLFVDFARAFDSINHKKLWSRLNAVGVSGKFIRIFRDMYSKATMRVRTLEGPSKRFEVAEGVLQGELTSPLLFALYIRDIDDIFKMMSGANGQAVRGISINHQREIHVLAYADDLVILADCPSQLQLKLNRLSQYCEEKELTVNVSRQKF</sequence>
<organism evidence="2 3">
    <name type="scientific">Orchesella dallaii</name>
    <dbReference type="NCBI Taxonomy" id="48710"/>
    <lineage>
        <taxon>Eukaryota</taxon>
        <taxon>Metazoa</taxon>
        <taxon>Ecdysozoa</taxon>
        <taxon>Arthropoda</taxon>
        <taxon>Hexapoda</taxon>
        <taxon>Collembola</taxon>
        <taxon>Entomobryomorpha</taxon>
        <taxon>Entomobryoidea</taxon>
        <taxon>Orchesellidae</taxon>
        <taxon>Orchesellinae</taxon>
        <taxon>Orchesella</taxon>
    </lineage>
</organism>
<dbReference type="Pfam" id="PF14529">
    <property type="entry name" value="Exo_endo_phos_2"/>
    <property type="match status" value="1"/>
</dbReference>
<dbReference type="InterPro" id="IPR043502">
    <property type="entry name" value="DNA/RNA_pol_sf"/>
</dbReference>